<evidence type="ECO:0000313" key="2">
    <source>
        <dbReference type="Proteomes" id="UP000005317"/>
    </source>
</evidence>
<keyword evidence="2" id="KW-1185">Reference proteome</keyword>
<dbReference type="Gene3D" id="3.30.470.20">
    <property type="entry name" value="ATP-grasp fold, B domain"/>
    <property type="match status" value="1"/>
</dbReference>
<evidence type="ECO:0008006" key="3">
    <source>
        <dbReference type="Google" id="ProtNLM"/>
    </source>
</evidence>
<organism evidence="1 2">
    <name type="scientific">Thiothrix nivea (strain ATCC 35100 / DSM 5205 / JP2)</name>
    <dbReference type="NCBI Taxonomy" id="870187"/>
    <lineage>
        <taxon>Bacteria</taxon>
        <taxon>Pseudomonadati</taxon>
        <taxon>Pseudomonadota</taxon>
        <taxon>Gammaproteobacteria</taxon>
        <taxon>Thiotrichales</taxon>
        <taxon>Thiotrichaceae</taxon>
        <taxon>Thiothrix</taxon>
    </lineage>
</organism>
<dbReference type="Proteomes" id="UP000005317">
    <property type="component" value="Unassembled WGS sequence"/>
</dbReference>
<name>A0A656HJF9_THINJ</name>
<dbReference type="OrthoDB" id="583309at2"/>
<accession>A0A656HJF9</accession>
<evidence type="ECO:0000313" key="1">
    <source>
        <dbReference type="EMBL" id="EIJ36342.1"/>
    </source>
</evidence>
<sequence>MSKTSRLLIAGGDTDPQLVRLLKRAAMHGIPVHCLLTGQSGSPRLHWDIRNNCLLDDGGKVAVSAAFIRQDVFAYLKSNNTQDSAAAREWYVAVSGWLLATPGIRIFNRAFLPCGSVNKPYVLRLAMEMGFHVADTFVSNDIPAMNALHDSGAWITKPVTGGSYCSLLEKHAGSVNNILSYPQIVQQRLEQPELRVFRIGDAWFGFRVLSEALDYRTSSATRLQVTEAPGELVEKLAQLSGYLGLDFAAADFKTDPATGKLQFLEINTNPMFAGFDQVAAGALSDAMLRYLGVLPE</sequence>
<dbReference type="SUPFAM" id="SSF56059">
    <property type="entry name" value="Glutathione synthetase ATP-binding domain-like"/>
    <property type="match status" value="1"/>
</dbReference>
<dbReference type="RefSeq" id="WP_002710218.1">
    <property type="nucleotide sequence ID" value="NZ_JH651384.1"/>
</dbReference>
<proteinExistence type="predicted"/>
<gene>
    <name evidence="1" type="ORF">Thini_3842</name>
</gene>
<protein>
    <recommendedName>
        <fullName evidence="3">ATP-grasp domain-containing protein</fullName>
    </recommendedName>
</protein>
<dbReference type="AlphaFoldDB" id="A0A656HJF9"/>
<dbReference type="EMBL" id="JH651384">
    <property type="protein sequence ID" value="EIJ36342.1"/>
    <property type="molecule type" value="Genomic_DNA"/>
</dbReference>
<reference evidence="2" key="1">
    <citation type="journal article" date="2011" name="Stand. Genomic Sci.">
        <title>Genome sequence of the filamentous, gliding Thiothrix nivea neotype strain (JP2(T)).</title>
        <authorList>
            <person name="Lapidus A."/>
            <person name="Nolan M."/>
            <person name="Lucas S."/>
            <person name="Glavina Del Rio T."/>
            <person name="Tice H."/>
            <person name="Cheng J.F."/>
            <person name="Tapia R."/>
            <person name="Han C."/>
            <person name="Goodwin L."/>
            <person name="Pitluck S."/>
            <person name="Liolios K."/>
            <person name="Pagani I."/>
            <person name="Ivanova N."/>
            <person name="Huntemann M."/>
            <person name="Mavromatis K."/>
            <person name="Mikhailova N."/>
            <person name="Pati A."/>
            <person name="Chen A."/>
            <person name="Palaniappan K."/>
            <person name="Land M."/>
            <person name="Brambilla E.M."/>
            <person name="Rohde M."/>
            <person name="Abt B."/>
            <person name="Verbarg S."/>
            <person name="Goker M."/>
            <person name="Bristow J."/>
            <person name="Eisen J.A."/>
            <person name="Markowitz V."/>
            <person name="Hugenholtz P."/>
            <person name="Kyrpides N.C."/>
            <person name="Klenk H.P."/>
            <person name="Woyke T."/>
        </authorList>
    </citation>
    <scope>NUCLEOTIDE SEQUENCE [LARGE SCALE GENOMIC DNA]</scope>
    <source>
        <strain evidence="2">ATCC 35100 / DSM 5205 / JP2</strain>
    </source>
</reference>